<keyword evidence="2" id="KW-1185">Reference proteome</keyword>
<name>U5DBY0_AMBTC</name>
<dbReference type="HOGENOM" id="CLU_2765265_0_0_1"/>
<dbReference type="Gramene" id="ERN17923">
    <property type="protein sequence ID" value="ERN17923"/>
    <property type="gene ID" value="AMTR_s01987p00002710"/>
</dbReference>
<sequence length="78" mass="8997">FCIKNKWSTAFEWLDAQPLRSVVFVGFGSECRLNIEQVHEIAYGLEFSKLPFVWALWKPLEAHDGLEILPEGFEVRTG</sequence>
<evidence type="ECO:0000313" key="1">
    <source>
        <dbReference type="EMBL" id="ERN17923.1"/>
    </source>
</evidence>
<reference evidence="2" key="1">
    <citation type="journal article" date="2013" name="Science">
        <title>The Amborella genome and the evolution of flowering plants.</title>
        <authorList>
            <consortium name="Amborella Genome Project"/>
        </authorList>
    </citation>
    <scope>NUCLEOTIDE SEQUENCE [LARGE SCALE GENOMIC DNA]</scope>
</reference>
<dbReference type="Gene3D" id="3.40.50.2000">
    <property type="entry name" value="Glycogen Phosphorylase B"/>
    <property type="match status" value="1"/>
</dbReference>
<dbReference type="GO" id="GO:0035251">
    <property type="term" value="F:UDP-glucosyltransferase activity"/>
    <property type="evidence" value="ECO:0007669"/>
    <property type="project" value="InterPro"/>
</dbReference>
<proteinExistence type="predicted"/>
<evidence type="ECO:0000313" key="2">
    <source>
        <dbReference type="Proteomes" id="UP000017836"/>
    </source>
</evidence>
<feature type="non-terminal residue" evidence="1">
    <location>
        <position position="1"/>
    </location>
</feature>
<protein>
    <submittedName>
        <fullName evidence="1">Uncharacterized protein</fullName>
    </submittedName>
</protein>
<accession>U5DBY0</accession>
<dbReference type="PANTHER" id="PTHR48049">
    <property type="entry name" value="GLYCOSYLTRANSFERASE"/>
    <property type="match status" value="1"/>
</dbReference>
<organism evidence="1 2">
    <name type="scientific">Amborella trichopoda</name>
    <dbReference type="NCBI Taxonomy" id="13333"/>
    <lineage>
        <taxon>Eukaryota</taxon>
        <taxon>Viridiplantae</taxon>
        <taxon>Streptophyta</taxon>
        <taxon>Embryophyta</taxon>
        <taxon>Tracheophyta</taxon>
        <taxon>Spermatophyta</taxon>
        <taxon>Magnoliopsida</taxon>
        <taxon>Amborellales</taxon>
        <taxon>Amborellaceae</taxon>
        <taxon>Amborella</taxon>
    </lineage>
</organism>
<dbReference type="SUPFAM" id="SSF53756">
    <property type="entry name" value="UDP-Glycosyltransferase/glycogen phosphorylase"/>
    <property type="match status" value="1"/>
</dbReference>
<gene>
    <name evidence="1" type="ORF">AMTR_s01987p00002710</name>
</gene>
<dbReference type="InterPro" id="IPR050481">
    <property type="entry name" value="UDP-glycosyltransf_plant"/>
</dbReference>
<dbReference type="EMBL" id="KI392292">
    <property type="protein sequence ID" value="ERN17923.1"/>
    <property type="molecule type" value="Genomic_DNA"/>
</dbReference>
<dbReference type="OMA" id="IFRWLNE"/>
<dbReference type="Proteomes" id="UP000017836">
    <property type="component" value="Unassembled WGS sequence"/>
</dbReference>
<dbReference type="AlphaFoldDB" id="U5DBY0"/>
<dbReference type="eggNOG" id="KOG1192">
    <property type="taxonomic scope" value="Eukaryota"/>
</dbReference>
<dbReference type="PANTHER" id="PTHR48049:SF60">
    <property type="entry name" value="UDP-GLYCOSYLTRANSFERASE 91B1"/>
    <property type="match status" value="1"/>
</dbReference>